<dbReference type="PANTHER" id="PTHR43271:SF2">
    <property type="entry name" value="BLL2771 PROTEIN"/>
    <property type="match status" value="1"/>
</dbReference>
<dbReference type="InterPro" id="IPR011701">
    <property type="entry name" value="MFS"/>
</dbReference>
<feature type="transmembrane region" description="Helical" evidence="8">
    <location>
        <begin position="21"/>
        <end position="44"/>
    </location>
</feature>
<dbReference type="Gene3D" id="1.20.1250.20">
    <property type="entry name" value="MFS general substrate transporter like domains"/>
    <property type="match status" value="1"/>
</dbReference>
<reference evidence="10" key="2">
    <citation type="submission" date="2021-08" db="EMBL/GenBank/DDBJ databases">
        <authorList>
            <person name="Tani A."/>
            <person name="Ola A."/>
            <person name="Ogura Y."/>
            <person name="Katsura K."/>
            <person name="Hayashi T."/>
        </authorList>
    </citation>
    <scope>NUCLEOTIDE SEQUENCE</scope>
    <source>
        <strain evidence="10">DSM 17168</strain>
    </source>
</reference>
<keyword evidence="6 8" id="KW-1133">Transmembrane helix</keyword>
<dbReference type="SUPFAM" id="SSF103473">
    <property type="entry name" value="MFS general substrate transporter"/>
    <property type="match status" value="1"/>
</dbReference>
<dbReference type="PROSITE" id="PS50850">
    <property type="entry name" value="MFS"/>
    <property type="match status" value="1"/>
</dbReference>
<dbReference type="Pfam" id="PF07690">
    <property type="entry name" value="MFS_1"/>
    <property type="match status" value="1"/>
</dbReference>
<evidence type="ECO:0000256" key="6">
    <source>
        <dbReference type="ARBA" id="ARBA00022989"/>
    </source>
</evidence>
<feature type="transmembrane region" description="Helical" evidence="8">
    <location>
        <begin position="178"/>
        <end position="204"/>
    </location>
</feature>
<dbReference type="Proteomes" id="UP001055153">
    <property type="component" value="Unassembled WGS sequence"/>
</dbReference>
<protein>
    <submittedName>
        <fullName evidence="10">Inner membrane transport protein YnfM</fullName>
    </submittedName>
</protein>
<keyword evidence="5 8" id="KW-0812">Transmembrane</keyword>
<accession>A0ABQ4SMJ4</accession>
<evidence type="ECO:0000313" key="11">
    <source>
        <dbReference type="Proteomes" id="UP001055153"/>
    </source>
</evidence>
<comment type="caution">
    <text evidence="10">The sequence shown here is derived from an EMBL/GenBank/DDBJ whole genome shotgun (WGS) entry which is preliminary data.</text>
</comment>
<dbReference type="InterPro" id="IPR020846">
    <property type="entry name" value="MFS_dom"/>
</dbReference>
<evidence type="ECO:0000256" key="5">
    <source>
        <dbReference type="ARBA" id="ARBA00022692"/>
    </source>
</evidence>
<evidence type="ECO:0000256" key="8">
    <source>
        <dbReference type="SAM" id="Phobius"/>
    </source>
</evidence>
<dbReference type="InterPro" id="IPR036259">
    <property type="entry name" value="MFS_trans_sf"/>
</dbReference>
<comment type="similarity">
    <text evidence="2">Belongs to the major facilitator superfamily.</text>
</comment>
<feature type="transmembrane region" description="Helical" evidence="8">
    <location>
        <begin position="56"/>
        <end position="77"/>
    </location>
</feature>
<keyword evidence="7 8" id="KW-0472">Membrane</keyword>
<evidence type="ECO:0000259" key="9">
    <source>
        <dbReference type="PROSITE" id="PS50850"/>
    </source>
</evidence>
<dbReference type="RefSeq" id="WP_238240365.1">
    <property type="nucleotide sequence ID" value="NZ_BPQQ01000067.1"/>
</dbReference>
<dbReference type="PANTHER" id="PTHR43271">
    <property type="entry name" value="BLL2771 PROTEIN"/>
    <property type="match status" value="1"/>
</dbReference>
<feature type="transmembrane region" description="Helical" evidence="8">
    <location>
        <begin position="349"/>
        <end position="368"/>
    </location>
</feature>
<dbReference type="CDD" id="cd17324">
    <property type="entry name" value="MFS_NepI_like"/>
    <property type="match status" value="1"/>
</dbReference>
<feature type="transmembrane region" description="Helical" evidence="8">
    <location>
        <begin position="147"/>
        <end position="166"/>
    </location>
</feature>
<evidence type="ECO:0000256" key="7">
    <source>
        <dbReference type="ARBA" id="ARBA00023136"/>
    </source>
</evidence>
<feature type="transmembrane region" description="Helical" evidence="8">
    <location>
        <begin position="113"/>
        <end position="135"/>
    </location>
</feature>
<keyword evidence="11" id="KW-1185">Reference proteome</keyword>
<evidence type="ECO:0000313" key="10">
    <source>
        <dbReference type="EMBL" id="GJE03020.1"/>
    </source>
</evidence>
<name>A0ABQ4SMJ4_9HYPH</name>
<dbReference type="EMBL" id="BPQQ01000067">
    <property type="protein sequence ID" value="GJE03020.1"/>
    <property type="molecule type" value="Genomic_DNA"/>
</dbReference>
<comment type="subcellular location">
    <subcellularLocation>
        <location evidence="1">Cell membrane</location>
        <topology evidence="1">Multi-pass membrane protein</topology>
    </subcellularLocation>
</comment>
<feature type="transmembrane region" description="Helical" evidence="8">
    <location>
        <begin position="374"/>
        <end position="394"/>
    </location>
</feature>
<sequence length="413" mass="41288">MTTSPALGPAARPAGLSPQRVRTLLIGLIAFLTLADLFAAQAILPALARAYAVTPAAMGFAVNASTLGMAAASLGVALAGRYLDRRRGIVASLVLLTLPTALLSVAPDLTAFTLLRVAQGVCMASAFTLTLAYLGEHCGPSVAASAFAAYVTGNVASNLVGRLLAAGAADQLGLGPTFLVLAGLNLAGAGLVAVGLTHATALVPMPLERRAALTTLKRHLVNGRVRAALAVGFCILFAFIGAFTFVNFVLARAPFGLDQGALGLVYLVFLPAMATTPLAGRIVPRLGARRSLWLGLGVAAAGLPLLLVPSLAPVLAGLTLVAAGTFFAQAVATSFVGQAADGDRGAASGLYLAAYFGGGLLGSLVLGAAFDRLGWPACVAVIGAALAAAALCGARFDGRDGAGRVTAARPAPA</sequence>
<organism evidence="10 11">
    <name type="scientific">Methylobacterium isbiliense</name>
    <dbReference type="NCBI Taxonomy" id="315478"/>
    <lineage>
        <taxon>Bacteria</taxon>
        <taxon>Pseudomonadati</taxon>
        <taxon>Pseudomonadota</taxon>
        <taxon>Alphaproteobacteria</taxon>
        <taxon>Hyphomicrobiales</taxon>
        <taxon>Methylobacteriaceae</taxon>
        <taxon>Methylobacterium</taxon>
    </lineage>
</organism>
<feature type="transmembrane region" description="Helical" evidence="8">
    <location>
        <begin position="292"/>
        <end position="312"/>
    </location>
</feature>
<feature type="transmembrane region" description="Helical" evidence="8">
    <location>
        <begin position="318"/>
        <end position="337"/>
    </location>
</feature>
<gene>
    <name evidence="10" type="primary">ynfM_2</name>
    <name evidence="10" type="ORF">GMJLKIPL_4971</name>
</gene>
<keyword evidence="3" id="KW-0813">Transport</keyword>
<feature type="transmembrane region" description="Helical" evidence="8">
    <location>
        <begin position="225"/>
        <end position="249"/>
    </location>
</feature>
<keyword evidence="4" id="KW-1003">Cell membrane</keyword>
<evidence type="ECO:0000256" key="3">
    <source>
        <dbReference type="ARBA" id="ARBA00022448"/>
    </source>
</evidence>
<feature type="transmembrane region" description="Helical" evidence="8">
    <location>
        <begin position="89"/>
        <end position="107"/>
    </location>
</feature>
<feature type="domain" description="Major facilitator superfamily (MFS) profile" evidence="9">
    <location>
        <begin position="22"/>
        <end position="401"/>
    </location>
</feature>
<proteinExistence type="inferred from homology"/>
<evidence type="ECO:0000256" key="1">
    <source>
        <dbReference type="ARBA" id="ARBA00004651"/>
    </source>
</evidence>
<evidence type="ECO:0000256" key="4">
    <source>
        <dbReference type="ARBA" id="ARBA00022475"/>
    </source>
</evidence>
<reference evidence="10" key="1">
    <citation type="journal article" date="2021" name="Front. Microbiol.">
        <title>Comprehensive Comparative Genomics and Phenotyping of Methylobacterium Species.</title>
        <authorList>
            <person name="Alessa O."/>
            <person name="Ogura Y."/>
            <person name="Fujitani Y."/>
            <person name="Takami H."/>
            <person name="Hayashi T."/>
            <person name="Sahin N."/>
            <person name="Tani A."/>
        </authorList>
    </citation>
    <scope>NUCLEOTIDE SEQUENCE</scope>
    <source>
        <strain evidence="10">DSM 17168</strain>
    </source>
</reference>
<evidence type="ECO:0000256" key="2">
    <source>
        <dbReference type="ARBA" id="ARBA00008335"/>
    </source>
</evidence>
<feature type="transmembrane region" description="Helical" evidence="8">
    <location>
        <begin position="261"/>
        <end position="280"/>
    </location>
</feature>